<gene>
    <name evidence="1" type="ORF">S1001342_00575</name>
</gene>
<dbReference type="Proteomes" id="UP000196205">
    <property type="component" value="Chromosome"/>
</dbReference>
<protein>
    <submittedName>
        <fullName evidence="1">Uncharacterized protein</fullName>
    </submittedName>
</protein>
<reference evidence="1 2" key="1">
    <citation type="submission" date="2017-05" db="EMBL/GenBank/DDBJ databases">
        <title>Genome sequence of Acetobacter pasteurianus subsp. pasteurianus strain SRCM101342.</title>
        <authorList>
            <person name="Cho S.H."/>
        </authorList>
    </citation>
    <scope>NUCLEOTIDE SEQUENCE [LARGE SCALE GENOMIC DNA]</scope>
    <source>
        <strain evidence="1 2">SRCM101342</strain>
    </source>
</reference>
<name>A0A1Y0XVJ9_ACEPA</name>
<sequence>MPHHVGGQDTLLEPEGAVFEQGLCLFTQGNV</sequence>
<dbReference type="EMBL" id="CP021509">
    <property type="protein sequence ID" value="ARW46933.1"/>
    <property type="molecule type" value="Genomic_DNA"/>
</dbReference>
<accession>A0A1Y0XVJ9</accession>
<dbReference type="AlphaFoldDB" id="A0A1Y0XVJ9"/>
<proteinExistence type="predicted"/>
<evidence type="ECO:0000313" key="2">
    <source>
        <dbReference type="Proteomes" id="UP000196205"/>
    </source>
</evidence>
<organism evidence="1 2">
    <name type="scientific">Acetobacter pasteurianus subsp. pasteurianus</name>
    <dbReference type="NCBI Taxonomy" id="481145"/>
    <lineage>
        <taxon>Bacteria</taxon>
        <taxon>Pseudomonadati</taxon>
        <taxon>Pseudomonadota</taxon>
        <taxon>Alphaproteobacteria</taxon>
        <taxon>Acetobacterales</taxon>
        <taxon>Acetobacteraceae</taxon>
        <taxon>Acetobacter</taxon>
    </lineage>
</organism>
<evidence type="ECO:0000313" key="1">
    <source>
        <dbReference type="EMBL" id="ARW46933.1"/>
    </source>
</evidence>